<accession>D0WCL2</accession>
<feature type="non-terminal residue" evidence="1">
    <location>
        <position position="85"/>
    </location>
</feature>
<organism evidence="1 2">
    <name type="scientific">Neisseria lactamica ATCC 23970</name>
    <dbReference type="NCBI Taxonomy" id="546265"/>
    <lineage>
        <taxon>Bacteria</taxon>
        <taxon>Pseudomonadati</taxon>
        <taxon>Pseudomonadota</taxon>
        <taxon>Betaproteobacteria</taxon>
        <taxon>Neisseriales</taxon>
        <taxon>Neisseriaceae</taxon>
        <taxon>Neisseria</taxon>
    </lineage>
</organism>
<evidence type="ECO:0000313" key="2">
    <source>
        <dbReference type="Proteomes" id="UP000003843"/>
    </source>
</evidence>
<name>D0WCL2_NEILA</name>
<dbReference type="AlphaFoldDB" id="D0WCL2"/>
<dbReference type="Proteomes" id="UP000003843">
    <property type="component" value="Unassembled WGS sequence"/>
</dbReference>
<gene>
    <name evidence="1" type="ORF">NEILACOT_05294</name>
</gene>
<evidence type="ECO:0000313" key="1">
    <source>
        <dbReference type="EMBL" id="EEZ74711.1"/>
    </source>
</evidence>
<reference evidence="1 2" key="1">
    <citation type="submission" date="2009-10" db="EMBL/GenBank/DDBJ databases">
        <authorList>
            <person name="Weinstock G."/>
            <person name="Sodergren E."/>
            <person name="Clifton S."/>
            <person name="Fulton L."/>
            <person name="Fulton B."/>
            <person name="Courtney L."/>
            <person name="Fronick C."/>
            <person name="Harrison M."/>
            <person name="Strong C."/>
            <person name="Farmer C."/>
            <person name="Delahaunty K."/>
            <person name="Markovic C."/>
            <person name="Hall O."/>
            <person name="Minx P."/>
            <person name="Tomlinson C."/>
            <person name="Mitreva M."/>
            <person name="Nelson J."/>
            <person name="Hou S."/>
            <person name="Wollam A."/>
            <person name="Pepin K.H."/>
            <person name="Johnson M."/>
            <person name="Bhonagiri V."/>
            <person name="Nash W.E."/>
            <person name="Warren W."/>
            <person name="Chinwalla A."/>
            <person name="Mardis E.R."/>
            <person name="Wilson R.K."/>
        </authorList>
    </citation>
    <scope>NUCLEOTIDE SEQUENCE [LARGE SCALE GENOMIC DNA]</scope>
    <source>
        <strain evidence="1 2">ATCC 23970</strain>
    </source>
</reference>
<sequence>MGICSRHSRESGNLEFQCGKNLSEKPKFKDLDSRLRRNDGVLSCRFGLLFFVEMTRLWIARIYPFRRHSHKSGNLEMKSNRNLSE</sequence>
<dbReference type="EMBL" id="ACEQ02000033">
    <property type="protein sequence ID" value="EEZ74711.1"/>
    <property type="molecule type" value="Genomic_DNA"/>
</dbReference>
<comment type="caution">
    <text evidence="1">The sequence shown here is derived from an EMBL/GenBank/DDBJ whole genome shotgun (WGS) entry which is preliminary data.</text>
</comment>
<protein>
    <submittedName>
        <fullName evidence="1">Uncharacterized protein</fullName>
    </submittedName>
</protein>
<proteinExistence type="predicted"/>